<feature type="region of interest" description="Disordered" evidence="1">
    <location>
        <begin position="41"/>
        <end position="117"/>
    </location>
</feature>
<reference evidence="2" key="1">
    <citation type="submission" date="2022-01" db="EMBL/GenBank/DDBJ databases">
        <authorList>
            <person name="King R."/>
        </authorList>
    </citation>
    <scope>NUCLEOTIDE SEQUENCE</scope>
</reference>
<dbReference type="AlphaFoldDB" id="A0A9P0HKG2"/>
<keyword evidence="3" id="KW-1185">Reference proteome</keyword>
<dbReference type="EMBL" id="OV725081">
    <property type="protein sequence ID" value="CAH1403565.1"/>
    <property type="molecule type" value="Genomic_DNA"/>
</dbReference>
<organism evidence="2 3">
    <name type="scientific">Nezara viridula</name>
    <name type="common">Southern green stink bug</name>
    <name type="synonym">Cimex viridulus</name>
    <dbReference type="NCBI Taxonomy" id="85310"/>
    <lineage>
        <taxon>Eukaryota</taxon>
        <taxon>Metazoa</taxon>
        <taxon>Ecdysozoa</taxon>
        <taxon>Arthropoda</taxon>
        <taxon>Hexapoda</taxon>
        <taxon>Insecta</taxon>
        <taxon>Pterygota</taxon>
        <taxon>Neoptera</taxon>
        <taxon>Paraneoptera</taxon>
        <taxon>Hemiptera</taxon>
        <taxon>Heteroptera</taxon>
        <taxon>Panheteroptera</taxon>
        <taxon>Pentatomomorpha</taxon>
        <taxon>Pentatomoidea</taxon>
        <taxon>Pentatomidae</taxon>
        <taxon>Pentatominae</taxon>
        <taxon>Nezara</taxon>
    </lineage>
</organism>
<proteinExistence type="predicted"/>
<dbReference type="Proteomes" id="UP001152798">
    <property type="component" value="Chromosome 5"/>
</dbReference>
<accession>A0A9P0HKG2</accession>
<evidence type="ECO:0000256" key="1">
    <source>
        <dbReference type="SAM" id="MobiDB-lite"/>
    </source>
</evidence>
<feature type="compositionally biased region" description="Basic and acidic residues" evidence="1">
    <location>
        <begin position="85"/>
        <end position="117"/>
    </location>
</feature>
<gene>
    <name evidence="2" type="ORF">NEZAVI_LOCUS12158</name>
</gene>
<sequence length="117" mass="13601">MVLDPTVRYEIYDLDQADKAEREKKNLCIPFLNEKFCERVPRERSLDRSSPNGTKLNKKVHGKIGGKYNPGHPGNHPPPCALRRIGREFAHGREVRKREGRKYEEEYIRGEKGKKGK</sequence>
<name>A0A9P0HKG2_NEZVI</name>
<protein>
    <submittedName>
        <fullName evidence="2">Uncharacterized protein</fullName>
    </submittedName>
</protein>
<evidence type="ECO:0000313" key="2">
    <source>
        <dbReference type="EMBL" id="CAH1403565.1"/>
    </source>
</evidence>
<evidence type="ECO:0000313" key="3">
    <source>
        <dbReference type="Proteomes" id="UP001152798"/>
    </source>
</evidence>